<dbReference type="PANTHER" id="PTHR43881">
    <property type="entry name" value="GAMMA-GLUTAMYLTRANSPEPTIDASE (AFU_ORTHOLOGUE AFUA_4G13580)"/>
    <property type="match status" value="1"/>
</dbReference>
<dbReference type="PRINTS" id="PR01210">
    <property type="entry name" value="GGTRANSPTASE"/>
</dbReference>
<protein>
    <submittedName>
        <fullName evidence="2">Gamma-glutamyltransferase</fullName>
    </submittedName>
</protein>
<dbReference type="Gene3D" id="3.60.20.40">
    <property type="match status" value="1"/>
</dbReference>
<evidence type="ECO:0000256" key="1">
    <source>
        <dbReference type="SAM" id="MobiDB-lite"/>
    </source>
</evidence>
<dbReference type="EMBL" id="JXOK01000008">
    <property type="protein sequence ID" value="KIN12095.1"/>
    <property type="molecule type" value="Genomic_DNA"/>
</dbReference>
<evidence type="ECO:0000313" key="2">
    <source>
        <dbReference type="EMBL" id="KIN12095.1"/>
    </source>
</evidence>
<dbReference type="InterPro" id="IPR052896">
    <property type="entry name" value="GGT-like_enzyme"/>
</dbReference>
<keyword evidence="3" id="KW-1185">Reference proteome</keyword>
<dbReference type="Proteomes" id="UP000031977">
    <property type="component" value="Unassembled WGS sequence"/>
</dbReference>
<dbReference type="OrthoDB" id="5297205at2"/>
<dbReference type="SUPFAM" id="SSF56235">
    <property type="entry name" value="N-terminal nucleophile aminohydrolases (Ntn hydrolases)"/>
    <property type="match status" value="1"/>
</dbReference>
<feature type="region of interest" description="Disordered" evidence="1">
    <location>
        <begin position="503"/>
        <end position="522"/>
    </location>
</feature>
<dbReference type="STRING" id="50718.SU60_03915"/>
<dbReference type="InterPro" id="IPR043138">
    <property type="entry name" value="GGT_lsub"/>
</dbReference>
<dbReference type="Pfam" id="PF01019">
    <property type="entry name" value="G_glu_transpept"/>
    <property type="match status" value="1"/>
</dbReference>
<comment type="caution">
    <text evidence="2">The sequence shown here is derived from an EMBL/GenBank/DDBJ whole genome shotgun (WGS) entry which is preliminary data.</text>
</comment>
<sequence>MVFQTAFTAPHYKATEVGKQILEQGGTASEAMVAAASMVAVQYPHMNGIGGDGFWLISKAGEAPVAIDACGAAALSIDPDHYRTLGDELPEKGGEASITMAGTVAGWQKALEINGGSLSLSTLLQPSIDAARNGIEVTQSLVDASVKTFDRLKDLPEFSRLFLDDGNTLKLGATIVNPALAKTLERLAEVGLDDFYRGEIAEQAAKELQEAGSPLTLEDFHQHQALVTQPLNVETSKGQLFNLGAPTQGLASLLILAIYDRLAEQATTELDHIHLLVEATKQAFIIRDKVVTDERYLDKPLQEYLDDSVVTQCAERISLTQAQPWPYQAKPGDTIWMGATDQYGSMVSFIQSVYWEFGSGLVLPSSGIMWNVRGKSFSLDTEHHNTLVAGKKPFHTLNPAYAELKDGRRMVYGTMGGEGQPQTQACLFSRHIYQNMSLQQAVSMPRWLLGRTWGDTTNNLRLEEDLHTEYAQTLTQMGHEVTQVENLSELMGHAGAITLDLQGKADATSDPRSNGDIFLGER</sequence>
<dbReference type="AlphaFoldDB" id="A0A0C3IAV3"/>
<name>A0A0C3IAV3_9VIBR</name>
<dbReference type="PANTHER" id="PTHR43881:SF5">
    <property type="entry name" value="GAMMA-GLUTAMYLTRANSPEPTIDASE"/>
    <property type="match status" value="1"/>
</dbReference>
<proteinExistence type="predicted"/>
<dbReference type="InterPro" id="IPR029055">
    <property type="entry name" value="Ntn_hydrolases_N"/>
</dbReference>
<organism evidence="2 3">
    <name type="scientific">Vibrio mytili</name>
    <dbReference type="NCBI Taxonomy" id="50718"/>
    <lineage>
        <taxon>Bacteria</taxon>
        <taxon>Pseudomonadati</taxon>
        <taxon>Pseudomonadota</taxon>
        <taxon>Gammaproteobacteria</taxon>
        <taxon>Vibrionales</taxon>
        <taxon>Vibrionaceae</taxon>
        <taxon>Vibrio</taxon>
    </lineage>
</organism>
<reference evidence="2 3" key="1">
    <citation type="submission" date="2015-01" db="EMBL/GenBank/DDBJ databases">
        <title>Draft genome of Vibrio mytili type strain CAIM 528.</title>
        <authorList>
            <person name="Gonzalez-Castillo A."/>
            <person name="Gomez-Gil B."/>
            <person name="Enciso-Ibarra J."/>
        </authorList>
    </citation>
    <scope>NUCLEOTIDE SEQUENCE [LARGE SCALE GENOMIC DNA]</scope>
    <source>
        <strain evidence="2 3">CAIM 528</strain>
    </source>
</reference>
<dbReference type="InterPro" id="IPR043137">
    <property type="entry name" value="GGT_ssub_C"/>
</dbReference>
<gene>
    <name evidence="2" type="ORF">SU60_03915</name>
</gene>
<dbReference type="Gene3D" id="1.10.246.130">
    <property type="match status" value="1"/>
</dbReference>
<evidence type="ECO:0000313" key="3">
    <source>
        <dbReference type="Proteomes" id="UP000031977"/>
    </source>
</evidence>
<accession>A0A0C3IAV3</accession>
<dbReference type="GO" id="GO:0016740">
    <property type="term" value="F:transferase activity"/>
    <property type="evidence" value="ECO:0007669"/>
    <property type="project" value="UniProtKB-KW"/>
</dbReference>
<keyword evidence="2" id="KW-0808">Transferase</keyword>